<evidence type="ECO:0000313" key="2">
    <source>
        <dbReference type="Proteomes" id="UP000062519"/>
    </source>
</evidence>
<reference evidence="1 2" key="1">
    <citation type="submission" date="2015-12" db="EMBL/GenBank/DDBJ databases">
        <title>Diversity of Burkholderia near neighbor genomes.</title>
        <authorList>
            <person name="Sahl J."/>
            <person name="Wagner D."/>
            <person name="Keim P."/>
        </authorList>
    </citation>
    <scope>NUCLEOTIDE SEQUENCE [LARGE SCALE GENOMIC DNA]</scope>
    <source>
        <strain evidence="1 2">BDU6</strain>
    </source>
</reference>
<dbReference type="EMBL" id="CP013386">
    <property type="protein sequence ID" value="AOJ01009.1"/>
    <property type="molecule type" value="Genomic_DNA"/>
</dbReference>
<dbReference type="Proteomes" id="UP000062519">
    <property type="component" value="Chromosome 1"/>
</dbReference>
<accession>A0A1B4FBE8</accession>
<dbReference type="RefSeq" id="WP_059596362.1">
    <property type="nucleotide sequence ID" value="NZ_CP013386.1"/>
</dbReference>
<dbReference type="KEGG" id="buu:WS70_03510"/>
<organism evidence="1 2">
    <name type="scientific">Burkholderia mayonis</name>
    <dbReference type="NCBI Taxonomy" id="1385591"/>
    <lineage>
        <taxon>Bacteria</taxon>
        <taxon>Pseudomonadati</taxon>
        <taxon>Pseudomonadota</taxon>
        <taxon>Betaproteobacteria</taxon>
        <taxon>Burkholderiales</taxon>
        <taxon>Burkholderiaceae</taxon>
        <taxon>Burkholderia</taxon>
        <taxon>pseudomallei group</taxon>
    </lineage>
</organism>
<protein>
    <submittedName>
        <fullName evidence="1">Uncharacterized protein</fullName>
    </submittedName>
</protein>
<name>A0A1B4FBE8_9BURK</name>
<proteinExistence type="predicted"/>
<evidence type="ECO:0000313" key="1">
    <source>
        <dbReference type="EMBL" id="AOJ01009.1"/>
    </source>
</evidence>
<gene>
    <name evidence="1" type="ORF">WS70_03510</name>
</gene>
<dbReference type="AlphaFoldDB" id="A0A1B4FBE8"/>
<keyword evidence="2" id="KW-1185">Reference proteome</keyword>
<sequence length="269" mass="28333">MIDFAPLIKQALHAAIVVSLATALSGCGGGSGSDGATPAAVVHDSVAPAAVASVNIVPPDAMFEGQTYAQWSTAFWQWALALPLANPPHPFLDCNNRPISAAQTGNVWFWSAPSLAPDGSPLVCNQSATIIPAGKAIFLTMLDIEASSLDSPPFFATTAVGQQAIAQKFFSRIGDLFCTIDNVPISNLQNYHALTQQFHFHAPTPWIFNSTGGNGTSVADGYYLMLQLPPGSHTIHYGGTFHLLANDLYPGSAPVNLPMDVTLLVTMGK</sequence>